<feature type="transmembrane region" description="Helical" evidence="1">
    <location>
        <begin position="42"/>
        <end position="62"/>
    </location>
</feature>
<feature type="transmembrane region" description="Helical" evidence="1">
    <location>
        <begin position="117"/>
        <end position="136"/>
    </location>
</feature>
<feature type="transmembrane region" description="Helical" evidence="1">
    <location>
        <begin position="94"/>
        <end position="110"/>
    </location>
</feature>
<dbReference type="Proteomes" id="UP000185469">
    <property type="component" value="Chromosome"/>
</dbReference>
<protein>
    <submittedName>
        <fullName evidence="2">Membrane protein</fullName>
    </submittedName>
</protein>
<dbReference type="KEGG" id="csph:CSPHI_03795"/>
<organism evidence="2 3">
    <name type="scientific">Corynebacterium sphenisci DSM 44792</name>
    <dbReference type="NCBI Taxonomy" id="1437874"/>
    <lineage>
        <taxon>Bacteria</taxon>
        <taxon>Bacillati</taxon>
        <taxon>Actinomycetota</taxon>
        <taxon>Actinomycetes</taxon>
        <taxon>Mycobacteriales</taxon>
        <taxon>Corynebacteriaceae</taxon>
        <taxon>Corynebacterium</taxon>
    </lineage>
</organism>
<dbReference type="PIRSF" id="PIRSF037394">
    <property type="entry name" value="ABC_thiamine-permease_YkoE_prd"/>
    <property type="match status" value="1"/>
</dbReference>
<keyword evidence="1" id="KW-0472">Membrane</keyword>
<evidence type="ECO:0000313" key="2">
    <source>
        <dbReference type="EMBL" id="APT90330.1"/>
    </source>
</evidence>
<gene>
    <name evidence="2" type="ORF">CSPHI_03795</name>
</gene>
<keyword evidence="1" id="KW-0812">Transmembrane</keyword>
<feature type="transmembrane region" description="Helical" evidence="1">
    <location>
        <begin position="148"/>
        <end position="169"/>
    </location>
</feature>
<dbReference type="EMBL" id="CP009248">
    <property type="protein sequence ID" value="APT90330.1"/>
    <property type="molecule type" value="Genomic_DNA"/>
</dbReference>
<reference evidence="2 3" key="1">
    <citation type="submission" date="2014-08" db="EMBL/GenBank/DDBJ databases">
        <title>Complete genome sequence of Corynebacterium sphenisci CECT 5990(T) (=DSM 44792(T)), isolated from healthy wild penguins.</title>
        <authorList>
            <person name="Ruckert C."/>
            <person name="Albersmeier A."/>
            <person name="Winkler A."/>
            <person name="Kalinowski J."/>
        </authorList>
    </citation>
    <scope>NUCLEOTIDE SEQUENCE [LARGE SCALE GENOMIC DNA]</scope>
    <source>
        <strain evidence="2 3">DSM 44792</strain>
    </source>
</reference>
<name>A0A1L7CWY4_9CORY</name>
<keyword evidence="1" id="KW-1133">Transmembrane helix</keyword>
<feature type="transmembrane region" description="Helical" evidence="1">
    <location>
        <begin position="69"/>
        <end position="88"/>
    </location>
</feature>
<evidence type="ECO:0000256" key="1">
    <source>
        <dbReference type="SAM" id="Phobius"/>
    </source>
</evidence>
<dbReference type="Pfam" id="PF09819">
    <property type="entry name" value="ABC_cobalt"/>
    <property type="match status" value="1"/>
</dbReference>
<dbReference type="STRING" id="1437874.CSPHI_03795"/>
<feature type="transmembrane region" description="Helical" evidence="1">
    <location>
        <begin position="12"/>
        <end position="36"/>
    </location>
</feature>
<sequence>MRWRIVDIVTAAVLGVAVGVVFVAWNLIGGAGYGFLDAFTPGLGGLFIGVWLLGGTLGGLIIRKPGAALFVEVLAAGVSAAVGNQWGISVLYSGLAQGLGAELVLAILLYRRFGLAAALATGAGAGVGAIILELFTSGNLAKSLEFNLIYGACVLLSGAVLAGLLGLGLTRALARTGALDRFAAGREARELV</sequence>
<evidence type="ECO:0000313" key="3">
    <source>
        <dbReference type="Proteomes" id="UP000185469"/>
    </source>
</evidence>
<dbReference type="AlphaFoldDB" id="A0A1L7CWY4"/>
<dbReference type="InterPro" id="IPR017195">
    <property type="entry name" value="ABC_thiamin-permease_prd"/>
</dbReference>
<proteinExistence type="predicted"/>
<accession>A0A1L7CWY4</accession>
<keyword evidence="3" id="KW-1185">Reference proteome</keyword>